<feature type="region of interest" description="Disordered" evidence="1">
    <location>
        <begin position="171"/>
        <end position="195"/>
    </location>
</feature>
<protein>
    <recommendedName>
        <fullName evidence="4">PRLI-interacting factor A</fullName>
    </recommendedName>
</protein>
<dbReference type="Proteomes" id="UP001168098">
    <property type="component" value="Unassembled WGS sequence"/>
</dbReference>
<feature type="compositionally biased region" description="Low complexity" evidence="1">
    <location>
        <begin position="325"/>
        <end position="336"/>
    </location>
</feature>
<feature type="region of interest" description="Disordered" evidence="1">
    <location>
        <begin position="52"/>
        <end position="71"/>
    </location>
</feature>
<dbReference type="AlphaFoldDB" id="A0AA39DUW5"/>
<evidence type="ECO:0000313" key="3">
    <source>
        <dbReference type="Proteomes" id="UP001168098"/>
    </source>
</evidence>
<evidence type="ECO:0000256" key="1">
    <source>
        <dbReference type="SAM" id="MobiDB-lite"/>
    </source>
</evidence>
<sequence>MNEQLNQFHMMNQPQAMMNRSYGLWPQQNPSQILRNPNFNLPNQSMAVRNNWKGKNKVPDNRKSGGVGYKPPTLQELQSQNRLKARRFYHPKKKFNNRSAPYAPRNTTSFIIRAKKAGGIASLVSPCPVTPAVLPTPVLSPSTEVLGDMAKEEWGVDGYGTMNGLIRLRDEAEVNEEEEEEGGGSSDSDVEEHVEVERRLDQDLSRFEMIYPNSSGLDYNNVLENRADDRDAHILQLEEENLTLKEKLFLMGREMEDLKRRLLRLERRNQGLEDANEEVVENESESESGERGDRDDNATMRENNDVNNKDVVNNENVVNNKDAVRVNNGEVNNEDVVQMKEDNNNEAADSSDVQMEELASVKNEVITEEDRVQG</sequence>
<feature type="compositionally biased region" description="Acidic residues" evidence="1">
    <location>
        <begin position="274"/>
        <end position="287"/>
    </location>
</feature>
<gene>
    <name evidence="2" type="ORF">PVL29_007117</name>
</gene>
<comment type="caution">
    <text evidence="2">The sequence shown here is derived from an EMBL/GenBank/DDBJ whole genome shotgun (WGS) entry which is preliminary data.</text>
</comment>
<dbReference type="PANTHER" id="PTHR34484">
    <property type="entry name" value="OS02G0832600 PROTEIN"/>
    <property type="match status" value="1"/>
</dbReference>
<evidence type="ECO:0008006" key="4">
    <source>
        <dbReference type="Google" id="ProtNLM"/>
    </source>
</evidence>
<dbReference type="EMBL" id="JARBHA010000006">
    <property type="protein sequence ID" value="KAJ9697838.1"/>
    <property type="molecule type" value="Genomic_DNA"/>
</dbReference>
<evidence type="ECO:0000313" key="2">
    <source>
        <dbReference type="EMBL" id="KAJ9697838.1"/>
    </source>
</evidence>
<organism evidence="2 3">
    <name type="scientific">Vitis rotundifolia</name>
    <name type="common">Muscadine grape</name>
    <dbReference type="NCBI Taxonomy" id="103349"/>
    <lineage>
        <taxon>Eukaryota</taxon>
        <taxon>Viridiplantae</taxon>
        <taxon>Streptophyta</taxon>
        <taxon>Embryophyta</taxon>
        <taxon>Tracheophyta</taxon>
        <taxon>Spermatophyta</taxon>
        <taxon>Magnoliopsida</taxon>
        <taxon>eudicotyledons</taxon>
        <taxon>Gunneridae</taxon>
        <taxon>Pentapetalae</taxon>
        <taxon>rosids</taxon>
        <taxon>Vitales</taxon>
        <taxon>Vitaceae</taxon>
        <taxon>Viteae</taxon>
        <taxon>Vitis</taxon>
    </lineage>
</organism>
<accession>A0AA39DUW5</accession>
<feature type="region of interest" description="Disordered" evidence="1">
    <location>
        <begin position="274"/>
        <end position="312"/>
    </location>
</feature>
<dbReference type="PANTHER" id="PTHR34484:SF2">
    <property type="entry name" value="OS02G0832600 PROTEIN"/>
    <property type="match status" value="1"/>
</dbReference>
<keyword evidence="3" id="KW-1185">Reference proteome</keyword>
<reference evidence="2 3" key="1">
    <citation type="journal article" date="2023" name="BMC Biotechnol.">
        <title>Vitis rotundifolia cv Carlos genome sequencing.</title>
        <authorList>
            <person name="Huff M."/>
            <person name="Hulse-Kemp A."/>
            <person name="Scheffler B."/>
            <person name="Youngblood R."/>
            <person name="Simpson S."/>
            <person name="Babiker E."/>
            <person name="Staton M."/>
        </authorList>
    </citation>
    <scope>NUCLEOTIDE SEQUENCE [LARGE SCALE GENOMIC DNA]</scope>
    <source>
        <tissue evidence="2">Leaf</tissue>
    </source>
</reference>
<feature type="compositionally biased region" description="Basic and acidic residues" evidence="1">
    <location>
        <begin position="288"/>
        <end position="308"/>
    </location>
</feature>
<feature type="region of interest" description="Disordered" evidence="1">
    <location>
        <begin position="325"/>
        <end position="374"/>
    </location>
</feature>
<name>A0AA39DUW5_VITRO</name>
<feature type="compositionally biased region" description="Acidic residues" evidence="1">
    <location>
        <begin position="173"/>
        <end position="190"/>
    </location>
</feature>
<proteinExistence type="predicted"/>